<accession>A0AA88PBN1</accession>
<dbReference type="AlphaFoldDB" id="A0AA88PBN1"/>
<protein>
    <submittedName>
        <fullName evidence="2">Uncharacterized protein</fullName>
    </submittedName>
</protein>
<evidence type="ECO:0000256" key="1">
    <source>
        <dbReference type="SAM" id="MobiDB-lite"/>
    </source>
</evidence>
<comment type="caution">
    <text evidence="2">The sequence shown here is derived from an EMBL/GenBank/DDBJ whole genome shotgun (WGS) entry which is preliminary data.</text>
</comment>
<sequence>MVRTTDRREGGSAWRERSSMNKRKRGRSETGPWLSVSKPSQSENPVTLERERGKETFKVLDEGRKRLDTKGERGTQVLERRIHLFGLIYQELALRQRPSCCTHLPPCICRGNENRLAHPWMVPGGI</sequence>
<feature type="region of interest" description="Disordered" evidence="1">
    <location>
        <begin position="1"/>
        <end position="51"/>
    </location>
</feature>
<evidence type="ECO:0000313" key="3">
    <source>
        <dbReference type="Proteomes" id="UP001187343"/>
    </source>
</evidence>
<proteinExistence type="predicted"/>
<reference evidence="2" key="1">
    <citation type="submission" date="2023-08" db="EMBL/GenBank/DDBJ databases">
        <title>Chromosome-level Genome Assembly of mud carp (Cirrhinus molitorella).</title>
        <authorList>
            <person name="Liu H."/>
        </authorList>
    </citation>
    <scope>NUCLEOTIDE SEQUENCE</scope>
    <source>
        <strain evidence="2">Prfri</strain>
        <tissue evidence="2">Muscle</tissue>
    </source>
</reference>
<keyword evidence="3" id="KW-1185">Reference proteome</keyword>
<gene>
    <name evidence="2" type="ORF">Q8A67_020334</name>
</gene>
<evidence type="ECO:0000313" key="2">
    <source>
        <dbReference type="EMBL" id="KAK2876238.1"/>
    </source>
</evidence>
<dbReference type="EMBL" id="JAUYZG010000020">
    <property type="protein sequence ID" value="KAK2876238.1"/>
    <property type="molecule type" value="Genomic_DNA"/>
</dbReference>
<feature type="compositionally biased region" description="Basic and acidic residues" evidence="1">
    <location>
        <begin position="1"/>
        <end position="19"/>
    </location>
</feature>
<dbReference type="Proteomes" id="UP001187343">
    <property type="component" value="Unassembled WGS sequence"/>
</dbReference>
<organism evidence="2 3">
    <name type="scientific">Cirrhinus molitorella</name>
    <name type="common">mud carp</name>
    <dbReference type="NCBI Taxonomy" id="172907"/>
    <lineage>
        <taxon>Eukaryota</taxon>
        <taxon>Metazoa</taxon>
        <taxon>Chordata</taxon>
        <taxon>Craniata</taxon>
        <taxon>Vertebrata</taxon>
        <taxon>Euteleostomi</taxon>
        <taxon>Actinopterygii</taxon>
        <taxon>Neopterygii</taxon>
        <taxon>Teleostei</taxon>
        <taxon>Ostariophysi</taxon>
        <taxon>Cypriniformes</taxon>
        <taxon>Cyprinidae</taxon>
        <taxon>Labeoninae</taxon>
        <taxon>Labeonini</taxon>
        <taxon>Cirrhinus</taxon>
    </lineage>
</organism>
<name>A0AA88PBN1_9TELE</name>